<proteinExistence type="predicted"/>
<evidence type="ECO:0000313" key="2">
    <source>
        <dbReference type="Proteomes" id="UP000294726"/>
    </source>
</evidence>
<gene>
    <name evidence="1" type="ORF">OENI_0956</name>
</gene>
<evidence type="ECO:0000313" key="1">
    <source>
        <dbReference type="EMBL" id="VDB98120.1"/>
    </source>
</evidence>
<accession>A0AAQ2ZFT1</accession>
<reference evidence="1 2" key="1">
    <citation type="submission" date="2018-08" db="EMBL/GenBank/DDBJ databases">
        <authorList>
            <person name="Lorentzen P. G. S. M."/>
        </authorList>
    </citation>
    <scope>NUCLEOTIDE SEQUENCE [LARGE SCALE GENOMIC DNA]</scope>
    <source>
        <strain evidence="1 2">CRBO_1381</strain>
    </source>
</reference>
<name>A0AAQ2ZFT1_OENOE</name>
<dbReference type="EMBL" id="LR031358">
    <property type="protein sequence ID" value="VDB98120.1"/>
    <property type="molecule type" value="Genomic_DNA"/>
</dbReference>
<dbReference type="Proteomes" id="UP000294726">
    <property type="component" value="Chromosome"/>
</dbReference>
<sequence>MSLPSPSLSNNLLLYAIIAEDRAYNKHMFVKFNKNAKTFV</sequence>
<dbReference type="AlphaFoldDB" id="A0AAQ2ZFT1"/>
<protein>
    <submittedName>
        <fullName evidence="1">Uncharacterized protein</fullName>
    </submittedName>
</protein>
<organism evidence="1 2">
    <name type="scientific">Oenococcus oeni</name>
    <name type="common">Leuconostoc oenos</name>
    <dbReference type="NCBI Taxonomy" id="1247"/>
    <lineage>
        <taxon>Bacteria</taxon>
        <taxon>Bacillati</taxon>
        <taxon>Bacillota</taxon>
        <taxon>Bacilli</taxon>
        <taxon>Lactobacillales</taxon>
        <taxon>Lactobacillaceae</taxon>
        <taxon>Oenococcus</taxon>
    </lineage>
</organism>